<gene>
    <name evidence="3" type="ORF">SOP97_16795</name>
</gene>
<name>A0ABU5PD32_9PSED</name>
<protein>
    <submittedName>
        <fullName evidence="3">DUF4198 domain-containing protein</fullName>
    </submittedName>
</protein>
<accession>A0ABU5PD32</accession>
<keyword evidence="4" id="KW-1185">Reference proteome</keyword>
<dbReference type="Proteomes" id="UP001292571">
    <property type="component" value="Unassembled WGS sequence"/>
</dbReference>
<organism evidence="3 4">
    <name type="scientific">Pseudomonas spirodelae</name>
    <dbReference type="NCBI Taxonomy" id="3101751"/>
    <lineage>
        <taxon>Bacteria</taxon>
        <taxon>Pseudomonadati</taxon>
        <taxon>Pseudomonadota</taxon>
        <taxon>Gammaproteobacteria</taxon>
        <taxon>Pseudomonadales</taxon>
        <taxon>Pseudomonadaceae</taxon>
        <taxon>Pseudomonas</taxon>
    </lineage>
</organism>
<dbReference type="InterPro" id="IPR019613">
    <property type="entry name" value="DUF4198"/>
</dbReference>
<feature type="chain" id="PRO_5045490402" evidence="2">
    <location>
        <begin position="23"/>
        <end position="308"/>
    </location>
</feature>
<dbReference type="RefSeq" id="WP_322950221.1">
    <property type="nucleotide sequence ID" value="NZ_JAYEET010000051.1"/>
</dbReference>
<dbReference type="EMBL" id="JAYEET010000051">
    <property type="protein sequence ID" value="MEA1607458.1"/>
    <property type="molecule type" value="Genomic_DNA"/>
</dbReference>
<feature type="signal peptide" evidence="2">
    <location>
        <begin position="1"/>
        <end position="22"/>
    </location>
</feature>
<evidence type="ECO:0000256" key="2">
    <source>
        <dbReference type="SAM" id="SignalP"/>
    </source>
</evidence>
<sequence length="308" mass="32986">MTPMIKWTALTLAICLPLSAQAHRAWMLPSATVLSGEDPWITVDAAVSNDLFYFEHFPLQLEGIGKPLQLAPRGQQNQAAAAKPAQPGPIAAKPPMRRPASKLQILAPDGSAGTAEFGNVGRYRSTFDVHLTQKGTYKLAVANSGLTARWKDGEQNQRWIGKAEDFAAQVPANAKDLKVSQSSSRMEVFVTSGQPTNSVLKTTGVGLELAPITHPNDLFAGEAAEFSLLLDGKPAAGVEVSVIPGGNRYRDQSGEIALKTDAKGAFSITWPTAGMYWLEAEMTTQDGVTAPATERRAVYSTTLEVLPQ</sequence>
<evidence type="ECO:0000256" key="1">
    <source>
        <dbReference type="SAM" id="MobiDB-lite"/>
    </source>
</evidence>
<dbReference type="Pfam" id="PF10670">
    <property type="entry name" value="DUF4198"/>
    <property type="match status" value="1"/>
</dbReference>
<reference evidence="3 4" key="1">
    <citation type="submission" date="2023-12" db="EMBL/GenBank/DDBJ databases">
        <title>Pseudomonas sp. T5W1.</title>
        <authorList>
            <person name="Maltman C."/>
        </authorList>
    </citation>
    <scope>NUCLEOTIDE SEQUENCE [LARGE SCALE GENOMIC DNA]</scope>
    <source>
        <strain evidence="3 4">T5W1</strain>
    </source>
</reference>
<keyword evidence="2" id="KW-0732">Signal</keyword>
<feature type="region of interest" description="Disordered" evidence="1">
    <location>
        <begin position="73"/>
        <end position="98"/>
    </location>
</feature>
<evidence type="ECO:0000313" key="3">
    <source>
        <dbReference type="EMBL" id="MEA1607458.1"/>
    </source>
</evidence>
<evidence type="ECO:0000313" key="4">
    <source>
        <dbReference type="Proteomes" id="UP001292571"/>
    </source>
</evidence>
<feature type="compositionally biased region" description="Low complexity" evidence="1">
    <location>
        <begin position="74"/>
        <end position="94"/>
    </location>
</feature>
<proteinExistence type="predicted"/>
<comment type="caution">
    <text evidence="3">The sequence shown here is derived from an EMBL/GenBank/DDBJ whole genome shotgun (WGS) entry which is preliminary data.</text>
</comment>